<feature type="region of interest" description="Disordered" evidence="6">
    <location>
        <begin position="84"/>
        <end position="104"/>
    </location>
</feature>
<dbReference type="AlphaFoldDB" id="A0A1P9WW14"/>
<keyword evidence="3 5" id="KW-0378">Hydrolase</keyword>
<dbReference type="KEGG" id="smon:AWR27_09690"/>
<evidence type="ECO:0000259" key="7">
    <source>
        <dbReference type="Pfam" id="PF00082"/>
    </source>
</evidence>
<dbReference type="EMBL" id="CP014263">
    <property type="protein sequence ID" value="AQG79572.1"/>
    <property type="molecule type" value="Genomic_DNA"/>
</dbReference>
<proteinExistence type="inferred from homology"/>
<evidence type="ECO:0000256" key="2">
    <source>
        <dbReference type="ARBA" id="ARBA00022670"/>
    </source>
</evidence>
<dbReference type="InterPro" id="IPR022398">
    <property type="entry name" value="Peptidase_S8_His-AS"/>
</dbReference>
<evidence type="ECO:0000256" key="4">
    <source>
        <dbReference type="ARBA" id="ARBA00022825"/>
    </source>
</evidence>
<dbReference type="InterPro" id="IPR000209">
    <property type="entry name" value="Peptidase_S8/S53_dom"/>
</dbReference>
<dbReference type="Proteomes" id="UP000187941">
    <property type="component" value="Chromosome"/>
</dbReference>
<evidence type="ECO:0000313" key="9">
    <source>
        <dbReference type="Proteomes" id="UP000187941"/>
    </source>
</evidence>
<name>A0A1P9WW14_9BACT</name>
<dbReference type="PANTHER" id="PTHR43399">
    <property type="entry name" value="SUBTILISIN-RELATED"/>
    <property type="match status" value="1"/>
</dbReference>
<organism evidence="8 9">
    <name type="scientific">Spirosoma montaniterrae</name>
    <dbReference type="NCBI Taxonomy" id="1178516"/>
    <lineage>
        <taxon>Bacteria</taxon>
        <taxon>Pseudomonadati</taxon>
        <taxon>Bacteroidota</taxon>
        <taxon>Cytophagia</taxon>
        <taxon>Cytophagales</taxon>
        <taxon>Cytophagaceae</taxon>
        <taxon>Spirosoma</taxon>
    </lineage>
</organism>
<dbReference type="GO" id="GO:0006508">
    <property type="term" value="P:proteolysis"/>
    <property type="evidence" value="ECO:0007669"/>
    <property type="project" value="UniProtKB-KW"/>
</dbReference>
<dbReference type="STRING" id="1178516.AWR27_09690"/>
<feature type="active site" description="Charge relay system" evidence="5">
    <location>
        <position position="444"/>
    </location>
</feature>
<dbReference type="InterPro" id="IPR015500">
    <property type="entry name" value="Peptidase_S8_subtilisin-rel"/>
</dbReference>
<accession>A0A1P9WW14</accession>
<evidence type="ECO:0000313" key="8">
    <source>
        <dbReference type="EMBL" id="AQG79572.1"/>
    </source>
</evidence>
<dbReference type="GO" id="GO:0004252">
    <property type="term" value="F:serine-type endopeptidase activity"/>
    <property type="evidence" value="ECO:0007669"/>
    <property type="project" value="UniProtKB-UniRule"/>
</dbReference>
<evidence type="ECO:0000256" key="6">
    <source>
        <dbReference type="SAM" id="MobiDB-lite"/>
    </source>
</evidence>
<evidence type="ECO:0000256" key="1">
    <source>
        <dbReference type="ARBA" id="ARBA00011073"/>
    </source>
</evidence>
<feature type="active site" description="Charge relay system" evidence="5">
    <location>
        <position position="260"/>
    </location>
</feature>
<feature type="compositionally biased region" description="Low complexity" evidence="6">
    <location>
        <begin position="85"/>
        <end position="96"/>
    </location>
</feature>
<dbReference type="RefSeq" id="WP_077131006.1">
    <property type="nucleotide sequence ID" value="NZ_CP014263.1"/>
</dbReference>
<evidence type="ECO:0000256" key="5">
    <source>
        <dbReference type="PROSITE-ProRule" id="PRU01240"/>
    </source>
</evidence>
<evidence type="ECO:0000256" key="3">
    <source>
        <dbReference type="ARBA" id="ARBA00022801"/>
    </source>
</evidence>
<keyword evidence="4 5" id="KW-0720">Serine protease</keyword>
<dbReference type="SUPFAM" id="SSF52743">
    <property type="entry name" value="Subtilisin-like"/>
    <property type="match status" value="1"/>
</dbReference>
<dbReference type="Gene3D" id="3.40.50.200">
    <property type="entry name" value="Peptidase S8/S53 domain"/>
    <property type="match status" value="1"/>
</dbReference>
<dbReference type="InterPro" id="IPR036852">
    <property type="entry name" value="Peptidase_S8/S53_dom_sf"/>
</dbReference>
<comment type="similarity">
    <text evidence="1 5">Belongs to the peptidase S8 family.</text>
</comment>
<dbReference type="PROSITE" id="PS51892">
    <property type="entry name" value="SUBTILASE"/>
    <property type="match status" value="1"/>
</dbReference>
<feature type="active site" description="Charge relay system" evidence="5">
    <location>
        <position position="226"/>
    </location>
</feature>
<dbReference type="InterPro" id="IPR051048">
    <property type="entry name" value="Peptidase_S8/S53_subtilisin"/>
</dbReference>
<keyword evidence="9" id="KW-1185">Reference proteome</keyword>
<dbReference type="Pfam" id="PF00082">
    <property type="entry name" value="Peptidase_S8"/>
    <property type="match status" value="1"/>
</dbReference>
<protein>
    <recommendedName>
        <fullName evidence="7">Peptidase S8/S53 domain-containing protein</fullName>
    </recommendedName>
</protein>
<gene>
    <name evidence="8" type="ORF">AWR27_09690</name>
</gene>
<reference evidence="8 9" key="1">
    <citation type="submission" date="2016-01" db="EMBL/GenBank/DDBJ databases">
        <authorList>
            <person name="Oliw E.H."/>
        </authorList>
    </citation>
    <scope>NUCLEOTIDE SEQUENCE [LARGE SCALE GENOMIC DNA]</scope>
    <source>
        <strain evidence="8 9">DY10</strain>
    </source>
</reference>
<keyword evidence="2 5" id="KW-0645">Protease</keyword>
<dbReference type="PRINTS" id="PR00723">
    <property type="entry name" value="SUBTILISIN"/>
</dbReference>
<dbReference type="OrthoDB" id="9798386at2"/>
<dbReference type="PROSITE" id="PS00137">
    <property type="entry name" value="SUBTILASE_HIS"/>
    <property type="match status" value="1"/>
</dbReference>
<dbReference type="PANTHER" id="PTHR43399:SF4">
    <property type="entry name" value="CELL WALL-ASSOCIATED PROTEASE"/>
    <property type="match status" value="1"/>
</dbReference>
<sequence length="503" mass="53554">MAHFILTPKRSAAAQSLQMATDTSNEFWQHKVHNVMSSELNAQKTAHHKILHFEASPDEVAQQKNKLDPNFHIEPKIKHVHWHEPPQQQLLKSPPKATAQPPAGANAVQVHVVGEPGATQPEAIYGASVTAVLVQEGKLPTTKTKQTDQTGRTNFVLTEATMQVGMITCAPAGVYWSMGDATVETTCEINCPALGDDGPFGWWQQLMGVTTYDESRGKGMRVGVADTGMGPNPCLDNIINLGSIIDGIHDSEGGADIDIHGSAICGLIGAQPKKSGQYAGMSPGATIYSLRVFPEGDGNANQGDIASAIRMLVDEYQVHLINLSLTASAPSAIEHDAIQYAYEKGVVCICASGNSGTTVAYPAAFPETIAVGALGLTTWGPPNSITQIMVPPDPTRISAQGYYVPNFSNSGDALDCVSPAVGLISTFPDRYGLTEAYGDLAGTSLATPMVVSLLCILLENDETYQAMTPDASRCEYVRATLRKICSSLNLPKELEGNGVPIIR</sequence>
<feature type="domain" description="Peptidase S8/S53" evidence="7">
    <location>
        <begin position="217"/>
        <end position="481"/>
    </location>
</feature>